<dbReference type="Proteomes" id="UP000601435">
    <property type="component" value="Unassembled WGS sequence"/>
</dbReference>
<name>A0A813A048_9DINO</name>
<sequence>MIWPDKGLLSQAWESDTEVRQCFRAAKSHLLVWPSVQLVGAVSMKALSMNVPAVKVALQIWGDFSEDCKAMPIDWLKQEVQELHLLLNPATTNRAVAVYVDAWGVKRLSSLAMRRWRSPIGQLRDSLHNFH</sequence>
<keyword evidence="2" id="KW-1185">Reference proteome</keyword>
<dbReference type="EMBL" id="CAJNJA010051330">
    <property type="protein sequence ID" value="CAE7843555.1"/>
    <property type="molecule type" value="Genomic_DNA"/>
</dbReference>
<reference evidence="1" key="1">
    <citation type="submission" date="2021-02" db="EMBL/GenBank/DDBJ databases">
        <authorList>
            <person name="Dougan E. K."/>
            <person name="Rhodes N."/>
            <person name="Thang M."/>
            <person name="Chan C."/>
        </authorList>
    </citation>
    <scope>NUCLEOTIDE SEQUENCE</scope>
</reference>
<dbReference type="OrthoDB" id="441573at2759"/>
<organism evidence="1 2">
    <name type="scientific">Symbiodinium necroappetens</name>
    <dbReference type="NCBI Taxonomy" id="1628268"/>
    <lineage>
        <taxon>Eukaryota</taxon>
        <taxon>Sar</taxon>
        <taxon>Alveolata</taxon>
        <taxon>Dinophyceae</taxon>
        <taxon>Suessiales</taxon>
        <taxon>Symbiodiniaceae</taxon>
        <taxon>Symbiodinium</taxon>
    </lineage>
</organism>
<gene>
    <name evidence="1" type="ORF">SNEC2469_LOCUS25794</name>
</gene>
<evidence type="ECO:0000313" key="1">
    <source>
        <dbReference type="EMBL" id="CAE7843555.1"/>
    </source>
</evidence>
<protein>
    <submittedName>
        <fullName evidence="1">Uncharacterized protein</fullName>
    </submittedName>
</protein>
<comment type="caution">
    <text evidence="1">The sequence shown here is derived from an EMBL/GenBank/DDBJ whole genome shotgun (WGS) entry which is preliminary data.</text>
</comment>
<evidence type="ECO:0000313" key="2">
    <source>
        <dbReference type="Proteomes" id="UP000601435"/>
    </source>
</evidence>
<accession>A0A813A048</accession>
<proteinExistence type="predicted"/>
<dbReference type="AlphaFoldDB" id="A0A813A048"/>